<dbReference type="GO" id="GO:0016491">
    <property type="term" value="F:oxidoreductase activity"/>
    <property type="evidence" value="ECO:0007669"/>
    <property type="project" value="UniProtKB-KW"/>
</dbReference>
<dbReference type="Pfam" id="PF08240">
    <property type="entry name" value="ADH_N"/>
    <property type="match status" value="1"/>
</dbReference>
<protein>
    <recommendedName>
        <fullName evidence="8">Enoyl reductase (ER) domain-containing protein</fullName>
    </recommendedName>
</protein>
<dbReference type="Pfam" id="PF00107">
    <property type="entry name" value="ADH_zinc_N"/>
    <property type="match status" value="1"/>
</dbReference>
<evidence type="ECO:0000256" key="4">
    <source>
        <dbReference type="ARBA" id="ARBA00023002"/>
    </source>
</evidence>
<dbReference type="GO" id="GO:0008270">
    <property type="term" value="F:zinc ion binding"/>
    <property type="evidence" value="ECO:0007669"/>
    <property type="project" value="InterPro"/>
</dbReference>
<dbReference type="EMBL" id="CABFJX010000392">
    <property type="protein sequence ID" value="VTT78336.1"/>
    <property type="molecule type" value="Genomic_DNA"/>
</dbReference>
<evidence type="ECO:0000256" key="5">
    <source>
        <dbReference type="RuleBase" id="RU361277"/>
    </source>
</evidence>
<comment type="caution">
    <text evidence="9">The sequence shown here is derived from an EMBL/GenBank/DDBJ whole genome shotgun (WGS) entry which is preliminary data.</text>
</comment>
<dbReference type="InterPro" id="IPR036291">
    <property type="entry name" value="NAD(P)-bd_dom_sf"/>
</dbReference>
<dbReference type="AlphaFoldDB" id="A0A9Q9RVU2"/>
<keyword evidence="7" id="KW-1133">Transmembrane helix</keyword>
<evidence type="ECO:0000256" key="2">
    <source>
        <dbReference type="ARBA" id="ARBA00022723"/>
    </source>
</evidence>
<comment type="cofactor">
    <cofactor evidence="1 5">
        <name>Zn(2+)</name>
        <dbReference type="ChEBI" id="CHEBI:29105"/>
    </cofactor>
</comment>
<dbReference type="Gene3D" id="3.40.50.720">
    <property type="entry name" value="NAD(P)-binding Rossmann-like Domain"/>
    <property type="match status" value="1"/>
</dbReference>
<dbReference type="PANTHER" id="PTHR42813">
    <property type="entry name" value="ZINC-TYPE ALCOHOL DEHYDROGENASE-LIKE"/>
    <property type="match status" value="1"/>
</dbReference>
<accession>A0A9Q9RVU2</accession>
<evidence type="ECO:0000256" key="7">
    <source>
        <dbReference type="SAM" id="Phobius"/>
    </source>
</evidence>
<organism evidence="9 10">
    <name type="scientific">Fusarium fujikuroi</name>
    <name type="common">Bakanae and foot rot disease fungus</name>
    <name type="synonym">Gibberella fujikuroi</name>
    <dbReference type="NCBI Taxonomy" id="5127"/>
    <lineage>
        <taxon>Eukaryota</taxon>
        <taxon>Fungi</taxon>
        <taxon>Dikarya</taxon>
        <taxon>Ascomycota</taxon>
        <taxon>Pezizomycotina</taxon>
        <taxon>Sordariomycetes</taxon>
        <taxon>Hypocreomycetidae</taxon>
        <taxon>Hypocreales</taxon>
        <taxon>Nectriaceae</taxon>
        <taxon>Fusarium</taxon>
        <taxon>Fusarium fujikuroi species complex</taxon>
    </lineage>
</organism>
<gene>
    <name evidence="9" type="ORF">C2S_11020</name>
</gene>
<keyword evidence="7" id="KW-0472">Membrane</keyword>
<dbReference type="InterPro" id="IPR013149">
    <property type="entry name" value="ADH-like_C"/>
</dbReference>
<dbReference type="InterPro" id="IPR020843">
    <property type="entry name" value="ER"/>
</dbReference>
<dbReference type="CDD" id="cd08284">
    <property type="entry name" value="FDH_like_2"/>
    <property type="match status" value="1"/>
</dbReference>
<dbReference type="SMART" id="SM00829">
    <property type="entry name" value="PKS_ER"/>
    <property type="match status" value="1"/>
</dbReference>
<dbReference type="Gene3D" id="3.90.180.10">
    <property type="entry name" value="Medium-chain alcohol dehydrogenases, catalytic domain"/>
    <property type="match status" value="1"/>
</dbReference>
<evidence type="ECO:0000313" key="9">
    <source>
        <dbReference type="EMBL" id="VTT78336.1"/>
    </source>
</evidence>
<dbReference type="InterPro" id="IPR002328">
    <property type="entry name" value="ADH_Zn_CS"/>
</dbReference>
<sequence length="1068" mass="118941">MSHYEAVRNSEGVSPPETPPSEPGNPVSIIDTETLHEALETANSSAGPKSFVNTHMDLDSSISRIDPKSRSPGRRWWRRLGYMGLSVLIAGTACILISCSFLIYLWSGASRARHRQQRPQLWNSIIFREWSISMVTICSATLRVVLSFQTGVMAAAIAAIILETCGVRFCDIALFSLHRSSSSGPSAILPSVMKQCRANRLSSIACCLVLFMTFVIALASTFTSTILLSDFAIYKISGLNATRNIPMAFNNTAQSRDFKGISFWHSLPLAHWRFVRAERGKSISSDDVIDTGDLYRATIPFYEADDRASLEFYRGPAMVTNSRTACVGPTFQSFKIDYYPVSDLSSPELILRAEFQAYIDKLFDMREEKYLPMTAECKLINDWDSGSSEWPLTMCRIIPQVSPYQKIYDFYPRLLVNSKGPLNIPLHMRDESRTPFDEEQSYEEYLEDYLAPFAKLKAKKNGPWTKVFNDDGDEVLEATAVSTESGYGESADKVLPGRLQQTDGSYGPNRSSDVGDLHLYDYWDPTKYAAEEHEHGVRYDPYGFADVLDSIELSGWTLRLSGVGDHTPRLPRTWFIHPDHTDFFQEPNYDIIEQANTVNAVAIQLPRRWTRLIIVLLIIFVHFITLTITVISFALHTESSMLGEPWQAVSQVLSPETERLIQEGAKGASMADRHVKEWAKATGRNVGFYSVIQHHEDQEAKIQKRETSGNPYRPLTATMRSVVFKGVKQVALEDRPKPTIQDPTDIIVKVKYTALCGSELHVFRGHQPSGTGFIMGHEFTGVVDEVGSVITKLQPGDAIVSPFTVSCGECFFCKHGFSSRCDKSLLFGTVPLDGAQAEYVRIPYAESTVVKAPEEIDDLKLCLMADIFPTGCYAASNGLKDLSKEQVEDSIVVLIGCGPVGICALIAALEYKPKAILAVDGIESRLSLAKSLGAEPWNYLTQKDELEKRVKELSDGRGADVIIEVVGHSSALDMGFKLLRPWGIISSVGVHNGEIPWTGNQAYGKNLTIKMGRCPVRSIFEDSLKLLAKKQHLLDFMTATVMPLSNALEGYELFDSMKAQKVIFDAEK</sequence>
<evidence type="ECO:0000313" key="10">
    <source>
        <dbReference type="Proteomes" id="UP000760494"/>
    </source>
</evidence>
<dbReference type="InterPro" id="IPR013154">
    <property type="entry name" value="ADH-like_N"/>
</dbReference>
<name>A0A9Q9RVU2_FUSFU</name>
<dbReference type="Proteomes" id="UP000760494">
    <property type="component" value="Unassembled WGS sequence"/>
</dbReference>
<evidence type="ECO:0000256" key="6">
    <source>
        <dbReference type="SAM" id="MobiDB-lite"/>
    </source>
</evidence>
<feature type="transmembrane region" description="Helical" evidence="7">
    <location>
        <begin position="612"/>
        <end position="635"/>
    </location>
</feature>
<feature type="transmembrane region" description="Helical" evidence="7">
    <location>
        <begin position="80"/>
        <end position="106"/>
    </location>
</feature>
<feature type="transmembrane region" description="Helical" evidence="7">
    <location>
        <begin position="198"/>
        <end position="219"/>
    </location>
</feature>
<keyword evidence="7" id="KW-0812">Transmembrane</keyword>
<comment type="similarity">
    <text evidence="5">Belongs to the zinc-containing alcohol dehydrogenase family.</text>
</comment>
<evidence type="ECO:0000256" key="3">
    <source>
        <dbReference type="ARBA" id="ARBA00022833"/>
    </source>
</evidence>
<keyword evidence="3 5" id="KW-0862">Zinc</keyword>
<dbReference type="InterPro" id="IPR011032">
    <property type="entry name" value="GroES-like_sf"/>
</dbReference>
<evidence type="ECO:0000256" key="1">
    <source>
        <dbReference type="ARBA" id="ARBA00001947"/>
    </source>
</evidence>
<dbReference type="SUPFAM" id="SSF51735">
    <property type="entry name" value="NAD(P)-binding Rossmann-fold domains"/>
    <property type="match status" value="1"/>
</dbReference>
<dbReference type="SUPFAM" id="SSF50129">
    <property type="entry name" value="GroES-like"/>
    <property type="match status" value="1"/>
</dbReference>
<feature type="transmembrane region" description="Helical" evidence="7">
    <location>
        <begin position="890"/>
        <end position="909"/>
    </location>
</feature>
<feature type="domain" description="Enoyl reductase (ER)" evidence="8">
    <location>
        <begin position="726"/>
        <end position="1064"/>
    </location>
</feature>
<reference evidence="9" key="1">
    <citation type="submission" date="2019-05" db="EMBL/GenBank/DDBJ databases">
        <authorList>
            <person name="Piombo E."/>
        </authorList>
    </citation>
    <scope>NUCLEOTIDE SEQUENCE</scope>
    <source>
        <strain evidence="9">C2S</strain>
    </source>
</reference>
<feature type="region of interest" description="Disordered" evidence="6">
    <location>
        <begin position="1"/>
        <end position="28"/>
    </location>
</feature>
<dbReference type="PROSITE" id="PS00059">
    <property type="entry name" value="ADH_ZINC"/>
    <property type="match status" value="1"/>
</dbReference>
<dbReference type="PANTHER" id="PTHR42813:SF6">
    <property type="entry name" value="ALCOHOL DEHYDROGENASE (EUROFUNG)"/>
    <property type="match status" value="1"/>
</dbReference>
<evidence type="ECO:0000259" key="8">
    <source>
        <dbReference type="SMART" id="SM00829"/>
    </source>
</evidence>
<proteinExistence type="inferred from homology"/>
<keyword evidence="4" id="KW-0560">Oxidoreductase</keyword>
<keyword evidence="2 5" id="KW-0479">Metal-binding</keyword>